<organism evidence="1 2">
    <name type="scientific">Limulus polyphemus</name>
    <name type="common">Atlantic horseshoe crab</name>
    <dbReference type="NCBI Taxonomy" id="6850"/>
    <lineage>
        <taxon>Eukaryota</taxon>
        <taxon>Metazoa</taxon>
        <taxon>Ecdysozoa</taxon>
        <taxon>Arthropoda</taxon>
        <taxon>Chelicerata</taxon>
        <taxon>Merostomata</taxon>
        <taxon>Xiphosura</taxon>
        <taxon>Limulidae</taxon>
        <taxon>Limulus</taxon>
    </lineage>
</organism>
<dbReference type="GeneID" id="106473463"/>
<evidence type="ECO:0000313" key="1">
    <source>
        <dbReference type="Proteomes" id="UP000694941"/>
    </source>
</evidence>
<dbReference type="Proteomes" id="UP000694941">
    <property type="component" value="Unplaced"/>
</dbReference>
<feature type="non-terminal residue" evidence="2">
    <location>
        <position position="1"/>
    </location>
</feature>
<keyword evidence="1" id="KW-1185">Reference proteome</keyword>
<protein>
    <submittedName>
        <fullName evidence="2">Uncharacterized protein LOC106473463</fullName>
    </submittedName>
</protein>
<proteinExistence type="predicted"/>
<evidence type="ECO:0000313" key="2">
    <source>
        <dbReference type="RefSeq" id="XP_022257603.1"/>
    </source>
</evidence>
<name>A0ABM1TNZ7_LIMPO</name>
<dbReference type="RefSeq" id="XP_022257603.1">
    <property type="nucleotide sequence ID" value="XM_022401895.1"/>
</dbReference>
<sequence length="392" mass="44806">QLTLPLHWQLEENILHDRSVENHVKIKLSKGLKCPLSPCQSILSENLFPDPKWGESPPPLEFSTEASFQVFVQDVEVVLKEQLKELPYNTVGNFLKFYEDFKQQDTLSLLPFFVQYKPKIVPGSLTCVGLSFSLISSILVSHIGKVFPEMKSILFLASCEEMITEFNFIDFSYLPKTDKGLKEHVLVAVKIKLKNRDGVIVLDPGYHVGIPVIVMADEQYPHTGWFVQSETKKSRKEYCYTLHQNLKYVNWTVRETRSGKTTVWGNLIYVGSKYLAHVSVSEKRNLVYNFRTLVVRDGNQPVAGLYCVLGGNARCTIFYRDMLGERAECKIPLGYFISSQLNLEYEHALDACTDQLKCNISYLKTLLKKVAEANLDDDFMPIVLQINSKLEE</sequence>
<gene>
    <name evidence="2" type="primary">LOC106473463</name>
</gene>
<accession>A0ABM1TNZ7</accession>
<reference evidence="2" key="1">
    <citation type="submission" date="2025-08" db="UniProtKB">
        <authorList>
            <consortium name="RefSeq"/>
        </authorList>
    </citation>
    <scope>IDENTIFICATION</scope>
    <source>
        <tissue evidence="2">Muscle</tissue>
    </source>
</reference>